<dbReference type="Pfam" id="PF17778">
    <property type="entry name" value="WHD_BLACT"/>
    <property type="match status" value="1"/>
</dbReference>
<accession>A0A7Z0D9S3</accession>
<dbReference type="RefSeq" id="WP_179445189.1">
    <property type="nucleotide sequence ID" value="NZ_JACBZS010000001.1"/>
</dbReference>
<comment type="caution">
    <text evidence="2">The sequence shown here is derived from an EMBL/GenBank/DDBJ whole genome shotgun (WGS) entry which is preliminary data.</text>
</comment>
<dbReference type="AlphaFoldDB" id="A0A7Z0D9S3"/>
<dbReference type="CDD" id="cd16278">
    <property type="entry name" value="metallo-hydrolase-like_MBL-fold"/>
    <property type="match status" value="1"/>
</dbReference>
<protein>
    <submittedName>
        <fullName evidence="2">Glyoxylase-like metal-dependent hydrolase (Beta-lactamase superfamily II)</fullName>
    </submittedName>
</protein>
<gene>
    <name evidence="2" type="ORF">GGQ54_001915</name>
</gene>
<feature type="domain" description="Metallo-beta-lactamase" evidence="1">
    <location>
        <begin position="17"/>
        <end position="184"/>
    </location>
</feature>
<evidence type="ECO:0000313" key="3">
    <source>
        <dbReference type="Proteomes" id="UP000527616"/>
    </source>
</evidence>
<proteinExistence type="predicted"/>
<dbReference type="EMBL" id="JACBZS010000001">
    <property type="protein sequence ID" value="NYI71355.1"/>
    <property type="molecule type" value="Genomic_DNA"/>
</dbReference>
<dbReference type="InterPro" id="IPR001279">
    <property type="entry name" value="Metallo-B-lactamas"/>
</dbReference>
<dbReference type="Gene3D" id="3.60.15.10">
    <property type="entry name" value="Ribonuclease Z/Hydroxyacylglutathione hydrolase-like"/>
    <property type="match status" value="1"/>
</dbReference>
<name>A0A7Z0D9S3_9ACTN</name>
<keyword evidence="2" id="KW-0378">Hydrolase</keyword>
<dbReference type="PANTHER" id="PTHR23131">
    <property type="entry name" value="ENDORIBONUCLEASE LACTB2"/>
    <property type="match status" value="1"/>
</dbReference>
<dbReference type="GO" id="GO:0016787">
    <property type="term" value="F:hydrolase activity"/>
    <property type="evidence" value="ECO:0007669"/>
    <property type="project" value="UniProtKB-KW"/>
</dbReference>
<dbReference type="Proteomes" id="UP000527616">
    <property type="component" value="Unassembled WGS sequence"/>
</dbReference>
<dbReference type="InterPro" id="IPR036866">
    <property type="entry name" value="RibonucZ/Hydroxyglut_hydro"/>
</dbReference>
<evidence type="ECO:0000313" key="2">
    <source>
        <dbReference type="EMBL" id="NYI71355.1"/>
    </source>
</evidence>
<dbReference type="PANTHER" id="PTHR23131:SF0">
    <property type="entry name" value="ENDORIBONUCLEASE LACTB2"/>
    <property type="match status" value="1"/>
</dbReference>
<organism evidence="2 3">
    <name type="scientific">Naumannella cuiyingiana</name>
    <dbReference type="NCBI Taxonomy" id="1347891"/>
    <lineage>
        <taxon>Bacteria</taxon>
        <taxon>Bacillati</taxon>
        <taxon>Actinomycetota</taxon>
        <taxon>Actinomycetes</taxon>
        <taxon>Propionibacteriales</taxon>
        <taxon>Propionibacteriaceae</taxon>
        <taxon>Naumannella</taxon>
    </lineage>
</organism>
<dbReference type="Pfam" id="PF00753">
    <property type="entry name" value="Lactamase_B"/>
    <property type="match status" value="1"/>
</dbReference>
<sequence>MIDRVLAPNPGPMTLDGTNTWLLGDPAGPRVVVDPGPDDDAHLDAIASAAPGGIAEIWLTHHHHDHLDAVPEFADLTGALVRSWWDPDRLGVVLDRWERLADGQRLAASGLAVTVLHIPGHTSDSVGFLVAGEEPVLLTGDMVLGRGTTVIMHPDGDLGAYLASLARMRAAVDDHAIRSLLPGHGPVVDEPAGVLDHYRRHREQRLDQVRTALAGGAETAEQVVDTVYADTDPAVREAALSSVRAQLAYLREIS</sequence>
<dbReference type="InterPro" id="IPR036388">
    <property type="entry name" value="WH-like_DNA-bd_sf"/>
</dbReference>
<evidence type="ECO:0000259" key="1">
    <source>
        <dbReference type="SMART" id="SM00849"/>
    </source>
</evidence>
<dbReference type="SMART" id="SM00849">
    <property type="entry name" value="Lactamase_B"/>
    <property type="match status" value="1"/>
</dbReference>
<keyword evidence="3" id="KW-1185">Reference proteome</keyword>
<reference evidence="2 3" key="1">
    <citation type="submission" date="2020-07" db="EMBL/GenBank/DDBJ databases">
        <title>Sequencing the genomes of 1000 actinobacteria strains.</title>
        <authorList>
            <person name="Klenk H.-P."/>
        </authorList>
    </citation>
    <scope>NUCLEOTIDE SEQUENCE [LARGE SCALE GENOMIC DNA]</scope>
    <source>
        <strain evidence="2 3">DSM 103164</strain>
    </source>
</reference>
<dbReference type="SUPFAM" id="SSF56281">
    <property type="entry name" value="Metallo-hydrolase/oxidoreductase"/>
    <property type="match status" value="1"/>
</dbReference>
<dbReference type="Gene3D" id="1.10.10.10">
    <property type="entry name" value="Winged helix-like DNA-binding domain superfamily/Winged helix DNA-binding domain"/>
    <property type="match status" value="1"/>
</dbReference>
<dbReference type="InterPro" id="IPR041516">
    <property type="entry name" value="LACTB2_WH"/>
</dbReference>
<dbReference type="InterPro" id="IPR050662">
    <property type="entry name" value="Sec-metab_biosynth-thioest"/>
</dbReference>